<dbReference type="AlphaFoldDB" id="A0A0D8LDI2"/>
<dbReference type="Proteomes" id="UP000032582">
    <property type="component" value="Unassembled WGS sequence"/>
</dbReference>
<sequence>MRFRHTRLRVQITSFKDNKHRRIMPGKMAGEKKGRAQKEKVGSREIEQPRRWFLVLHVAF</sequence>
<dbReference type="EMBL" id="JZSH01000022">
    <property type="protein sequence ID" value="KJF78808.1"/>
    <property type="molecule type" value="Genomic_DNA"/>
</dbReference>
<comment type="caution">
    <text evidence="1">The sequence shown here is derived from an EMBL/GenBank/DDBJ whole genome shotgun (WGS) entry which is preliminary data.</text>
</comment>
<dbReference type="PATRIC" id="fig|582.24.peg.1128"/>
<evidence type="ECO:0000313" key="1">
    <source>
        <dbReference type="EMBL" id="KJF78808.1"/>
    </source>
</evidence>
<reference evidence="1 2" key="1">
    <citation type="submission" date="2015-02" db="EMBL/GenBank/DDBJ databases">
        <title>Whole genome shotgun sequencing of cultured foodborne pathogen.</title>
        <authorList>
            <person name="Timme R."/>
            <person name="Allard M.W."/>
            <person name="Strain E."/>
            <person name="Evans P.S."/>
            <person name="Brown E."/>
        </authorList>
    </citation>
    <scope>NUCLEOTIDE SEQUENCE [LARGE SCALE GENOMIC DNA]</scope>
    <source>
        <strain evidence="1 2">GCSL-TSO-24</strain>
    </source>
</reference>
<organism evidence="1 2">
    <name type="scientific">Morganella morganii</name>
    <name type="common">Proteus morganii</name>
    <dbReference type="NCBI Taxonomy" id="582"/>
    <lineage>
        <taxon>Bacteria</taxon>
        <taxon>Pseudomonadati</taxon>
        <taxon>Pseudomonadota</taxon>
        <taxon>Gammaproteobacteria</taxon>
        <taxon>Enterobacterales</taxon>
        <taxon>Morganellaceae</taxon>
        <taxon>Morganella</taxon>
    </lineage>
</organism>
<name>A0A0D8LDI2_MORMO</name>
<evidence type="ECO:0000313" key="2">
    <source>
        <dbReference type="Proteomes" id="UP000032582"/>
    </source>
</evidence>
<accession>A0A0D8LDI2</accession>
<protein>
    <submittedName>
        <fullName evidence="1">Uncharacterized protein</fullName>
    </submittedName>
</protein>
<proteinExistence type="predicted"/>
<gene>
    <name evidence="1" type="ORF">UA45_03685</name>
</gene>